<protein>
    <submittedName>
        <fullName evidence="2">Uncharacterized protein</fullName>
    </submittedName>
</protein>
<comment type="caution">
    <text evidence="2">The sequence shown here is derived from an EMBL/GenBank/DDBJ whole genome shotgun (WGS) entry which is preliminary data.</text>
</comment>
<feature type="region of interest" description="Disordered" evidence="1">
    <location>
        <begin position="1"/>
        <end position="68"/>
    </location>
</feature>
<gene>
    <name evidence="2" type="ORF">CON36_36045</name>
</gene>
<reference evidence="2 3" key="1">
    <citation type="submission" date="2017-09" db="EMBL/GenBank/DDBJ databases">
        <title>Large-scale bioinformatics analysis of Bacillus genomes uncovers conserved roles of natural products in bacterial physiology.</title>
        <authorList>
            <consortium name="Agbiome Team Llc"/>
            <person name="Bleich R.M."/>
            <person name="Grubbs K.J."/>
            <person name="Santa Maria K.C."/>
            <person name="Allen S.E."/>
            <person name="Farag S."/>
            <person name="Shank E.A."/>
            <person name="Bowers A."/>
        </authorList>
    </citation>
    <scope>NUCLEOTIDE SEQUENCE [LARGE SCALE GENOMIC DNA]</scope>
    <source>
        <strain evidence="2 3">AFS092789</strain>
    </source>
</reference>
<name>A0A9X6SRV6_BACCE</name>
<accession>A0A9X6SRV6</accession>
<dbReference type="EMBL" id="NVMX01000289">
    <property type="protein sequence ID" value="PDZ94017.1"/>
    <property type="molecule type" value="Genomic_DNA"/>
</dbReference>
<evidence type="ECO:0000313" key="3">
    <source>
        <dbReference type="Proteomes" id="UP000219922"/>
    </source>
</evidence>
<feature type="compositionally biased region" description="Basic and acidic residues" evidence="1">
    <location>
        <begin position="1"/>
        <end position="39"/>
    </location>
</feature>
<feature type="non-terminal residue" evidence="2">
    <location>
        <position position="1"/>
    </location>
</feature>
<feature type="compositionally biased region" description="Polar residues" evidence="1">
    <location>
        <begin position="40"/>
        <end position="58"/>
    </location>
</feature>
<proteinExistence type="predicted"/>
<evidence type="ECO:0000256" key="1">
    <source>
        <dbReference type="SAM" id="MobiDB-lite"/>
    </source>
</evidence>
<dbReference type="AlphaFoldDB" id="A0A9X6SRV6"/>
<evidence type="ECO:0000313" key="2">
    <source>
        <dbReference type="EMBL" id="PDZ94017.1"/>
    </source>
</evidence>
<organism evidence="2 3">
    <name type="scientific">Bacillus cereus</name>
    <dbReference type="NCBI Taxonomy" id="1396"/>
    <lineage>
        <taxon>Bacteria</taxon>
        <taxon>Bacillati</taxon>
        <taxon>Bacillota</taxon>
        <taxon>Bacilli</taxon>
        <taxon>Bacillales</taxon>
        <taxon>Bacillaceae</taxon>
        <taxon>Bacillus</taxon>
        <taxon>Bacillus cereus group</taxon>
    </lineage>
</organism>
<dbReference type="Proteomes" id="UP000219922">
    <property type="component" value="Unassembled WGS sequence"/>
</dbReference>
<sequence length="108" mass="12230">GKDQDKEPGKDQDKEPGKDQDKDKEPGKDQDKEPGKDQDNGNQNPKDPSDNNDGNSGTCGKDKENDKECSCAKNGYYYELEKILFFELDENGNLVEVWKEVLVKKMCK</sequence>